<dbReference type="PROSITE" id="PS00223">
    <property type="entry name" value="ANNEXIN_1"/>
    <property type="match status" value="2"/>
</dbReference>
<dbReference type="STRING" id="105785.A0A2J7PM80"/>
<dbReference type="FunFam" id="1.10.220.10:FF:000010">
    <property type="entry name" value="Annexin"/>
    <property type="match status" value="1"/>
</dbReference>
<keyword evidence="2 6" id="KW-0677">Repeat</keyword>
<dbReference type="SUPFAM" id="SSF47874">
    <property type="entry name" value="Annexin"/>
    <property type="match status" value="1"/>
</dbReference>
<evidence type="ECO:0000256" key="4">
    <source>
        <dbReference type="ARBA" id="ARBA00023216"/>
    </source>
</evidence>
<dbReference type="GO" id="GO:0005737">
    <property type="term" value="C:cytoplasm"/>
    <property type="evidence" value="ECO:0007669"/>
    <property type="project" value="TreeGrafter"/>
</dbReference>
<name>A0A2J7PM80_9NEOP</name>
<dbReference type="Pfam" id="PF00191">
    <property type="entry name" value="Annexin"/>
    <property type="match status" value="4"/>
</dbReference>
<dbReference type="GO" id="GO:0005634">
    <property type="term" value="C:nucleus"/>
    <property type="evidence" value="ECO:0007669"/>
    <property type="project" value="TreeGrafter"/>
</dbReference>
<dbReference type="PANTHER" id="PTHR10502:SF177">
    <property type="entry name" value="ANNEXIN B10"/>
    <property type="match status" value="1"/>
</dbReference>
<dbReference type="InterPro" id="IPR018252">
    <property type="entry name" value="Annexin_repeat_CS"/>
</dbReference>
<evidence type="ECO:0000256" key="5">
    <source>
        <dbReference type="ARBA" id="ARBA00023302"/>
    </source>
</evidence>
<evidence type="ECO:0000256" key="3">
    <source>
        <dbReference type="ARBA" id="ARBA00022837"/>
    </source>
</evidence>
<dbReference type="GO" id="GO:0005509">
    <property type="term" value="F:calcium ion binding"/>
    <property type="evidence" value="ECO:0007669"/>
    <property type="project" value="InterPro"/>
</dbReference>
<dbReference type="FunFam" id="1.10.220.10:FF:000004">
    <property type="entry name" value="Annexin"/>
    <property type="match status" value="1"/>
</dbReference>
<dbReference type="InParanoid" id="A0A2J7PM80"/>
<dbReference type="GO" id="GO:0005544">
    <property type="term" value="F:calcium-dependent phospholipid binding"/>
    <property type="evidence" value="ECO:0007669"/>
    <property type="project" value="UniProtKB-KW"/>
</dbReference>
<comment type="caution">
    <text evidence="7">The sequence shown here is derived from an EMBL/GenBank/DDBJ whole genome shotgun (WGS) entry which is preliminary data.</text>
</comment>
<keyword evidence="4 6" id="KW-0041">Annexin</keyword>
<keyword evidence="8" id="KW-1185">Reference proteome</keyword>
<dbReference type="Proteomes" id="UP000235965">
    <property type="component" value="Unassembled WGS sequence"/>
</dbReference>
<gene>
    <name evidence="7" type="primary">AnxB10_2</name>
    <name evidence="7" type="ORF">B7P43_G02958</name>
</gene>
<keyword evidence="5 6" id="KW-0111">Calcium/phospholipid-binding</keyword>
<protein>
    <recommendedName>
        <fullName evidence="6">Annexin</fullName>
    </recommendedName>
</protein>
<dbReference type="PRINTS" id="PR00196">
    <property type="entry name" value="ANNEXIN"/>
</dbReference>
<reference evidence="7 8" key="1">
    <citation type="submission" date="2017-12" db="EMBL/GenBank/DDBJ databases">
        <title>Hemimetabolous genomes reveal molecular basis of termite eusociality.</title>
        <authorList>
            <person name="Harrison M.C."/>
            <person name="Jongepier E."/>
            <person name="Robertson H.M."/>
            <person name="Arning N."/>
            <person name="Bitard-Feildel T."/>
            <person name="Chao H."/>
            <person name="Childers C.P."/>
            <person name="Dinh H."/>
            <person name="Doddapaneni H."/>
            <person name="Dugan S."/>
            <person name="Gowin J."/>
            <person name="Greiner C."/>
            <person name="Han Y."/>
            <person name="Hu H."/>
            <person name="Hughes D.S.T."/>
            <person name="Huylmans A.-K."/>
            <person name="Kemena C."/>
            <person name="Kremer L.P.M."/>
            <person name="Lee S.L."/>
            <person name="Lopez-Ezquerra A."/>
            <person name="Mallet L."/>
            <person name="Monroy-Kuhn J.M."/>
            <person name="Moser A."/>
            <person name="Murali S.C."/>
            <person name="Muzny D.M."/>
            <person name="Otani S."/>
            <person name="Piulachs M.-D."/>
            <person name="Poelchau M."/>
            <person name="Qu J."/>
            <person name="Schaub F."/>
            <person name="Wada-Katsumata A."/>
            <person name="Worley K.C."/>
            <person name="Xie Q."/>
            <person name="Ylla G."/>
            <person name="Poulsen M."/>
            <person name="Gibbs R.A."/>
            <person name="Schal C."/>
            <person name="Richards S."/>
            <person name="Belles X."/>
            <person name="Korb J."/>
            <person name="Bornberg-Bauer E."/>
        </authorList>
    </citation>
    <scope>NUCLEOTIDE SEQUENCE [LARGE SCALE GENOMIC DNA]</scope>
    <source>
        <tissue evidence="7">Whole body</tissue>
    </source>
</reference>
<dbReference type="GO" id="GO:0012506">
    <property type="term" value="C:vesicle membrane"/>
    <property type="evidence" value="ECO:0007669"/>
    <property type="project" value="TreeGrafter"/>
</dbReference>
<dbReference type="InterPro" id="IPR001464">
    <property type="entry name" value="Annexin"/>
</dbReference>
<evidence type="ECO:0000256" key="2">
    <source>
        <dbReference type="ARBA" id="ARBA00022737"/>
    </source>
</evidence>
<sequence length="321" mass="35987">MAKYYTPQPTVTPASGFSAADDGMALRAAMKGFGTDEQAIIDILTKRSNIQRQQIAKFFTEEYGRDLIEDLKSELGGHFEDVILALVIPPADYLCKQLHKAMEGMGTDEHTLIEILCSKSNKEIKEIVDAYERLYDRPLAEHMCSETSGDFRRLLTLIVTEKQDDNRSPSSEYAVRMATQLHESGELKVGTDEEVFNRILAHESFPQLKLIFEEYKNVSGRTIEQALQAELSGELLEAMLAIVECVQSPPEFFAKRLHKVMAGGGTDDTTLIRIIVSRSEIDLGNIKQEFERLYDKTLESAVRNETSGDYKRALLALIGGP</sequence>
<dbReference type="PROSITE" id="PS51897">
    <property type="entry name" value="ANNEXIN_2"/>
    <property type="match status" value="4"/>
</dbReference>
<dbReference type="AlphaFoldDB" id="A0A2J7PM80"/>
<proteinExistence type="inferred from homology"/>
<dbReference type="GO" id="GO:0005886">
    <property type="term" value="C:plasma membrane"/>
    <property type="evidence" value="ECO:0007669"/>
    <property type="project" value="TreeGrafter"/>
</dbReference>
<dbReference type="FunFam" id="1.10.220.10:FF:000002">
    <property type="entry name" value="Annexin"/>
    <property type="match status" value="1"/>
</dbReference>
<dbReference type="OrthoDB" id="37886at2759"/>
<dbReference type="EMBL" id="NEVH01024421">
    <property type="protein sequence ID" value="PNF17440.1"/>
    <property type="molecule type" value="Genomic_DNA"/>
</dbReference>
<keyword evidence="3 6" id="KW-0106">Calcium</keyword>
<evidence type="ECO:0000313" key="7">
    <source>
        <dbReference type="EMBL" id="PNF17440.1"/>
    </source>
</evidence>
<evidence type="ECO:0000313" key="8">
    <source>
        <dbReference type="Proteomes" id="UP000235965"/>
    </source>
</evidence>
<dbReference type="PANTHER" id="PTHR10502">
    <property type="entry name" value="ANNEXIN"/>
    <property type="match status" value="1"/>
</dbReference>
<dbReference type="InterPro" id="IPR018502">
    <property type="entry name" value="Annexin_repeat"/>
</dbReference>
<comment type="similarity">
    <text evidence="1 6">Belongs to the annexin family.</text>
</comment>
<dbReference type="SMART" id="SM00335">
    <property type="entry name" value="ANX"/>
    <property type="match status" value="4"/>
</dbReference>
<evidence type="ECO:0000256" key="6">
    <source>
        <dbReference type="RuleBase" id="RU003540"/>
    </source>
</evidence>
<dbReference type="Gene3D" id="1.10.220.10">
    <property type="entry name" value="Annexin"/>
    <property type="match status" value="4"/>
</dbReference>
<evidence type="ECO:0000256" key="1">
    <source>
        <dbReference type="ARBA" id="ARBA00007831"/>
    </source>
</evidence>
<comment type="domain">
    <text evidence="6">A pair of annexin repeats may form one binding site for calcium and phospholipid.</text>
</comment>
<dbReference type="InterPro" id="IPR037104">
    <property type="entry name" value="Annexin_sf"/>
</dbReference>
<dbReference type="FunCoup" id="A0A2J7PM80">
    <property type="interactions" value="59"/>
</dbReference>
<accession>A0A2J7PM80</accession>
<organism evidence="7 8">
    <name type="scientific">Cryptotermes secundus</name>
    <dbReference type="NCBI Taxonomy" id="105785"/>
    <lineage>
        <taxon>Eukaryota</taxon>
        <taxon>Metazoa</taxon>
        <taxon>Ecdysozoa</taxon>
        <taxon>Arthropoda</taxon>
        <taxon>Hexapoda</taxon>
        <taxon>Insecta</taxon>
        <taxon>Pterygota</taxon>
        <taxon>Neoptera</taxon>
        <taxon>Polyneoptera</taxon>
        <taxon>Dictyoptera</taxon>
        <taxon>Blattodea</taxon>
        <taxon>Blattoidea</taxon>
        <taxon>Termitoidae</taxon>
        <taxon>Kalotermitidae</taxon>
        <taxon>Cryptotermitinae</taxon>
        <taxon>Cryptotermes</taxon>
    </lineage>
</organism>
<dbReference type="FunFam" id="1.10.220.10:FF:000001">
    <property type="entry name" value="Annexin"/>
    <property type="match status" value="1"/>
</dbReference>
<dbReference type="GO" id="GO:0001786">
    <property type="term" value="F:phosphatidylserine binding"/>
    <property type="evidence" value="ECO:0007669"/>
    <property type="project" value="TreeGrafter"/>
</dbReference>